<name>A0A4C1TQD4_EUMVA</name>
<dbReference type="EMBL" id="BGZK01000077">
    <property type="protein sequence ID" value="GBP16190.1"/>
    <property type="molecule type" value="Genomic_DNA"/>
</dbReference>
<protein>
    <submittedName>
        <fullName evidence="1">Uncharacterized protein</fullName>
    </submittedName>
</protein>
<evidence type="ECO:0000313" key="2">
    <source>
        <dbReference type="Proteomes" id="UP000299102"/>
    </source>
</evidence>
<organism evidence="1 2">
    <name type="scientific">Eumeta variegata</name>
    <name type="common">Bagworm moth</name>
    <name type="synonym">Eumeta japonica</name>
    <dbReference type="NCBI Taxonomy" id="151549"/>
    <lineage>
        <taxon>Eukaryota</taxon>
        <taxon>Metazoa</taxon>
        <taxon>Ecdysozoa</taxon>
        <taxon>Arthropoda</taxon>
        <taxon>Hexapoda</taxon>
        <taxon>Insecta</taxon>
        <taxon>Pterygota</taxon>
        <taxon>Neoptera</taxon>
        <taxon>Endopterygota</taxon>
        <taxon>Lepidoptera</taxon>
        <taxon>Glossata</taxon>
        <taxon>Ditrysia</taxon>
        <taxon>Tineoidea</taxon>
        <taxon>Psychidae</taxon>
        <taxon>Oiketicinae</taxon>
        <taxon>Eumeta</taxon>
    </lineage>
</organism>
<evidence type="ECO:0000313" key="1">
    <source>
        <dbReference type="EMBL" id="GBP16190.1"/>
    </source>
</evidence>
<gene>
    <name evidence="1" type="ORF">EVAR_9904_1</name>
</gene>
<accession>A0A4C1TQD4</accession>
<comment type="caution">
    <text evidence="1">The sequence shown here is derived from an EMBL/GenBank/DDBJ whole genome shotgun (WGS) entry which is preliminary data.</text>
</comment>
<dbReference type="Proteomes" id="UP000299102">
    <property type="component" value="Unassembled WGS sequence"/>
</dbReference>
<sequence>MHPGTASPNRRSSMNCSHFPLTNVQTVASFRAVATAVDRNRRPKPKDGFIKKSCKNTQKKKSLTFRSILTNALTLFASSCLAKVYPAIRKKEGAAYCRFTLRRNIVRRCARERRDGATRVRDRVSAGNETVCKSPAARVAGSAHASVIIVLKLPIF</sequence>
<reference evidence="1 2" key="1">
    <citation type="journal article" date="2019" name="Commun. Biol.">
        <title>The bagworm genome reveals a unique fibroin gene that provides high tensile strength.</title>
        <authorList>
            <person name="Kono N."/>
            <person name="Nakamura H."/>
            <person name="Ohtoshi R."/>
            <person name="Tomita M."/>
            <person name="Numata K."/>
            <person name="Arakawa K."/>
        </authorList>
    </citation>
    <scope>NUCLEOTIDE SEQUENCE [LARGE SCALE GENOMIC DNA]</scope>
</reference>
<proteinExistence type="predicted"/>
<keyword evidence="2" id="KW-1185">Reference proteome</keyword>
<dbReference type="AlphaFoldDB" id="A0A4C1TQD4"/>